<name>A0A6G1KWY2_9PEZI</name>
<evidence type="ECO:0000313" key="3">
    <source>
        <dbReference type="Proteomes" id="UP000799436"/>
    </source>
</evidence>
<protein>
    <submittedName>
        <fullName evidence="2">Uncharacterized protein</fullName>
    </submittedName>
</protein>
<organism evidence="2 3">
    <name type="scientific">Teratosphaeria nubilosa</name>
    <dbReference type="NCBI Taxonomy" id="161662"/>
    <lineage>
        <taxon>Eukaryota</taxon>
        <taxon>Fungi</taxon>
        <taxon>Dikarya</taxon>
        <taxon>Ascomycota</taxon>
        <taxon>Pezizomycotina</taxon>
        <taxon>Dothideomycetes</taxon>
        <taxon>Dothideomycetidae</taxon>
        <taxon>Mycosphaerellales</taxon>
        <taxon>Teratosphaeriaceae</taxon>
        <taxon>Teratosphaeria</taxon>
    </lineage>
</organism>
<sequence length="230" mass="24000">MSPNPRVRKPESRASRKTAPSSGFRRAMLSQTPESSPPASIPQSSPPAGDRANKPPHSPATASTQAPHPRPASTPPSDTHQPSPPTTNPPYTPLQTRLPPLPPAPHGAPPLPPSAQRRLHTVQTPTPATQLMRRSRFCHHIRMIVASEMAANGRSREGMYEDLVRCLRGLGVWGGGSGSRVSEGEEIAVASGGGRGEDSGGGGEGEGEGEGEEDEVVVDGGTVFVEGGDL</sequence>
<feature type="compositionally biased region" description="Pro residues" evidence="1">
    <location>
        <begin position="82"/>
        <end position="92"/>
    </location>
</feature>
<evidence type="ECO:0000256" key="1">
    <source>
        <dbReference type="SAM" id="MobiDB-lite"/>
    </source>
</evidence>
<accession>A0A6G1KWY2</accession>
<dbReference type="AlphaFoldDB" id="A0A6G1KWY2"/>
<feature type="region of interest" description="Disordered" evidence="1">
    <location>
        <begin position="189"/>
        <end position="230"/>
    </location>
</feature>
<evidence type="ECO:0000313" key="2">
    <source>
        <dbReference type="EMBL" id="KAF2764832.1"/>
    </source>
</evidence>
<reference evidence="2" key="1">
    <citation type="journal article" date="2020" name="Stud. Mycol.">
        <title>101 Dothideomycetes genomes: a test case for predicting lifestyles and emergence of pathogens.</title>
        <authorList>
            <person name="Haridas S."/>
            <person name="Albert R."/>
            <person name="Binder M."/>
            <person name="Bloem J."/>
            <person name="Labutti K."/>
            <person name="Salamov A."/>
            <person name="Andreopoulos B."/>
            <person name="Baker S."/>
            <person name="Barry K."/>
            <person name="Bills G."/>
            <person name="Bluhm B."/>
            <person name="Cannon C."/>
            <person name="Castanera R."/>
            <person name="Culley D."/>
            <person name="Daum C."/>
            <person name="Ezra D."/>
            <person name="Gonzalez J."/>
            <person name="Henrissat B."/>
            <person name="Kuo A."/>
            <person name="Liang C."/>
            <person name="Lipzen A."/>
            <person name="Lutzoni F."/>
            <person name="Magnuson J."/>
            <person name="Mondo S."/>
            <person name="Nolan M."/>
            <person name="Ohm R."/>
            <person name="Pangilinan J."/>
            <person name="Park H.-J."/>
            <person name="Ramirez L."/>
            <person name="Alfaro M."/>
            <person name="Sun H."/>
            <person name="Tritt A."/>
            <person name="Yoshinaga Y."/>
            <person name="Zwiers L.-H."/>
            <person name="Turgeon B."/>
            <person name="Goodwin S."/>
            <person name="Spatafora J."/>
            <person name="Crous P."/>
            <person name="Grigoriev I."/>
        </authorList>
    </citation>
    <scope>NUCLEOTIDE SEQUENCE</scope>
    <source>
        <strain evidence="2">CBS 116005</strain>
    </source>
</reference>
<feature type="compositionally biased region" description="Pro residues" evidence="1">
    <location>
        <begin position="99"/>
        <end position="113"/>
    </location>
</feature>
<feature type="compositionally biased region" description="Gly residues" evidence="1">
    <location>
        <begin position="191"/>
        <end position="204"/>
    </location>
</feature>
<dbReference type="Proteomes" id="UP000799436">
    <property type="component" value="Unassembled WGS sequence"/>
</dbReference>
<keyword evidence="3" id="KW-1185">Reference proteome</keyword>
<feature type="compositionally biased region" description="Acidic residues" evidence="1">
    <location>
        <begin position="205"/>
        <end position="217"/>
    </location>
</feature>
<gene>
    <name evidence="2" type="ORF">EJ03DRAFT_355379</name>
</gene>
<feature type="compositionally biased region" description="Low complexity" evidence="1">
    <location>
        <begin position="218"/>
        <end position="230"/>
    </location>
</feature>
<feature type="region of interest" description="Disordered" evidence="1">
    <location>
        <begin position="1"/>
        <end position="117"/>
    </location>
</feature>
<proteinExistence type="predicted"/>
<dbReference type="EMBL" id="ML995908">
    <property type="protein sequence ID" value="KAF2764832.1"/>
    <property type="molecule type" value="Genomic_DNA"/>
</dbReference>